<gene>
    <name evidence="2" type="ORF">BD310DRAFT_975889</name>
</gene>
<protein>
    <submittedName>
        <fullName evidence="2">Uncharacterized protein</fullName>
    </submittedName>
</protein>
<sequence>MLAVGPEGLFDKVLHLHADLFESFASKWREVREVTFCVSFLRAEIGNAFFAALGHRKRGPWRRFRNKFTRMGALQEHGPLWRDKELSAAVTLERQGVTATVAAFGTSWYAQRSYQAKKEESKSPAAIPTWEYRMTSTQEHQPQSNSQEPLIHRTRGDSMEPVGPKDVPTPKDPAQPGTGQSATLSKVQGNQNKGEHQAVEPAVQPENDSKSSVASKARLVSARLSDFGVLIAPATAEF</sequence>
<name>A0A4Q9Q0B8_9APHY</name>
<dbReference type="EMBL" id="ML145105">
    <property type="protein sequence ID" value="TBU60370.1"/>
    <property type="molecule type" value="Genomic_DNA"/>
</dbReference>
<accession>A0A4Q9Q0B8</accession>
<keyword evidence="3" id="KW-1185">Reference proteome</keyword>
<proteinExistence type="predicted"/>
<feature type="region of interest" description="Disordered" evidence="1">
    <location>
        <begin position="154"/>
        <end position="215"/>
    </location>
</feature>
<dbReference type="AlphaFoldDB" id="A0A4Q9Q0B8"/>
<feature type="compositionally biased region" description="Polar residues" evidence="1">
    <location>
        <begin position="177"/>
        <end position="192"/>
    </location>
</feature>
<evidence type="ECO:0000313" key="3">
    <source>
        <dbReference type="Proteomes" id="UP000292082"/>
    </source>
</evidence>
<dbReference type="Proteomes" id="UP000292082">
    <property type="component" value="Unassembled WGS sequence"/>
</dbReference>
<evidence type="ECO:0000313" key="2">
    <source>
        <dbReference type="EMBL" id="TBU60370.1"/>
    </source>
</evidence>
<evidence type="ECO:0000256" key="1">
    <source>
        <dbReference type="SAM" id="MobiDB-lite"/>
    </source>
</evidence>
<organism evidence="2 3">
    <name type="scientific">Dichomitus squalens</name>
    <dbReference type="NCBI Taxonomy" id="114155"/>
    <lineage>
        <taxon>Eukaryota</taxon>
        <taxon>Fungi</taxon>
        <taxon>Dikarya</taxon>
        <taxon>Basidiomycota</taxon>
        <taxon>Agaricomycotina</taxon>
        <taxon>Agaricomycetes</taxon>
        <taxon>Polyporales</taxon>
        <taxon>Polyporaceae</taxon>
        <taxon>Dichomitus</taxon>
    </lineage>
</organism>
<reference evidence="2 3" key="1">
    <citation type="submission" date="2019-01" db="EMBL/GenBank/DDBJ databases">
        <title>Draft genome sequences of three monokaryotic isolates of the white-rot basidiomycete fungus Dichomitus squalens.</title>
        <authorList>
            <consortium name="DOE Joint Genome Institute"/>
            <person name="Lopez S.C."/>
            <person name="Andreopoulos B."/>
            <person name="Pangilinan J."/>
            <person name="Lipzen A."/>
            <person name="Riley R."/>
            <person name="Ahrendt S."/>
            <person name="Ng V."/>
            <person name="Barry K."/>
            <person name="Daum C."/>
            <person name="Grigoriev I.V."/>
            <person name="Hilden K.S."/>
            <person name="Makela M.R."/>
            <person name="de Vries R.P."/>
        </authorList>
    </citation>
    <scope>NUCLEOTIDE SEQUENCE [LARGE SCALE GENOMIC DNA]</scope>
    <source>
        <strain evidence="2 3">CBS 464.89</strain>
    </source>
</reference>